<dbReference type="PANTHER" id="PTHR36222:SF1">
    <property type="entry name" value="SERINE PROTEASE INHIBITOR RV3364C"/>
    <property type="match status" value="1"/>
</dbReference>
<dbReference type="Proteomes" id="UP000295345">
    <property type="component" value="Unassembled WGS sequence"/>
</dbReference>
<evidence type="ECO:0000313" key="2">
    <source>
        <dbReference type="EMBL" id="TDC62958.1"/>
    </source>
</evidence>
<sequence length="145" mass="14976">MTAPEAAAHGGAPPDAAQLGRVLDELAERVPGIRHALILAADGLPRGASRSLGREDAEQLAAVASGFHSLARGVGRHFETGNVRQTLVELDDAFLLVTAAGARSALAVFTEADADIGQVAYELTLLVKRVGPLLATPPRPDLGTL</sequence>
<dbReference type="Gene3D" id="3.30.450.30">
    <property type="entry name" value="Dynein light chain 2a, cytoplasmic"/>
    <property type="match status" value="1"/>
</dbReference>
<dbReference type="OrthoDB" id="5187023at2"/>
<comment type="caution">
    <text evidence="2">The sequence shown here is derived from an EMBL/GenBank/DDBJ whole genome shotgun (WGS) entry which is preliminary data.</text>
</comment>
<dbReference type="EMBL" id="SMKI01000597">
    <property type="protein sequence ID" value="TDC62958.1"/>
    <property type="molecule type" value="Genomic_DNA"/>
</dbReference>
<dbReference type="AlphaFoldDB" id="A0A4R4SHK3"/>
<reference evidence="2 3" key="1">
    <citation type="submission" date="2019-03" db="EMBL/GenBank/DDBJ databases">
        <title>Draft genome sequences of novel Actinobacteria.</title>
        <authorList>
            <person name="Sahin N."/>
            <person name="Ay H."/>
            <person name="Saygin H."/>
        </authorList>
    </citation>
    <scope>NUCLEOTIDE SEQUENCE [LARGE SCALE GENOMIC DNA]</scope>
    <source>
        <strain evidence="2 3">DSM 41900</strain>
    </source>
</reference>
<keyword evidence="3" id="KW-1185">Reference proteome</keyword>
<gene>
    <name evidence="2" type="ORF">E1283_33185</name>
</gene>
<proteinExistence type="predicted"/>
<accession>A0A4R4SHK3</accession>
<dbReference type="InterPro" id="IPR004942">
    <property type="entry name" value="Roadblock/LAMTOR2_dom"/>
</dbReference>
<dbReference type="InterPro" id="IPR053141">
    <property type="entry name" value="Mycobact_SerProt_Inhib_Rv3364c"/>
</dbReference>
<dbReference type="SUPFAM" id="SSF103196">
    <property type="entry name" value="Roadblock/LC7 domain"/>
    <property type="match status" value="1"/>
</dbReference>
<name>A0A4R4SHK3_9ACTN</name>
<dbReference type="Pfam" id="PF03259">
    <property type="entry name" value="Robl_LC7"/>
    <property type="match status" value="1"/>
</dbReference>
<feature type="domain" description="Roadblock/LAMTOR2" evidence="1">
    <location>
        <begin position="19"/>
        <end position="110"/>
    </location>
</feature>
<evidence type="ECO:0000259" key="1">
    <source>
        <dbReference type="SMART" id="SM00960"/>
    </source>
</evidence>
<organism evidence="2 3">
    <name type="scientific">Streptomyces hainanensis</name>
    <dbReference type="NCBI Taxonomy" id="402648"/>
    <lineage>
        <taxon>Bacteria</taxon>
        <taxon>Bacillati</taxon>
        <taxon>Actinomycetota</taxon>
        <taxon>Actinomycetes</taxon>
        <taxon>Kitasatosporales</taxon>
        <taxon>Streptomycetaceae</taxon>
        <taxon>Streptomyces</taxon>
    </lineage>
</organism>
<evidence type="ECO:0000313" key="3">
    <source>
        <dbReference type="Proteomes" id="UP000295345"/>
    </source>
</evidence>
<dbReference type="PANTHER" id="PTHR36222">
    <property type="entry name" value="SERINE PROTEASE INHIBITOR RV3364C"/>
    <property type="match status" value="1"/>
</dbReference>
<protein>
    <submittedName>
        <fullName evidence="2">Roadblock/LC7 domain-containing protein</fullName>
    </submittedName>
</protein>
<dbReference type="RefSeq" id="WP_132821882.1">
    <property type="nucleotide sequence ID" value="NZ_SMKI01000597.1"/>
</dbReference>
<dbReference type="SMART" id="SM00960">
    <property type="entry name" value="Robl_LC7"/>
    <property type="match status" value="1"/>
</dbReference>